<evidence type="ECO:0000313" key="2">
    <source>
        <dbReference type="EMBL" id="KKC28568.1"/>
    </source>
</evidence>
<dbReference type="GO" id="GO:0008233">
    <property type="term" value="F:peptidase activity"/>
    <property type="evidence" value="ECO:0007669"/>
    <property type="project" value="UniProtKB-KW"/>
</dbReference>
<accession>A0A0F5PIT3</accession>
<reference evidence="2 3" key="1">
    <citation type="submission" date="2008-07" db="EMBL/GenBank/DDBJ databases">
        <authorList>
            <person name="Gonzalez J."/>
            <person name="Sokolova T."/>
            <person name="Ferriera S."/>
            <person name="Johnson J."/>
            <person name="Kravitz S."/>
            <person name="Beeson K."/>
            <person name="Sutton G."/>
            <person name="Rogers Y.-H."/>
            <person name="Friedman R."/>
            <person name="Frazier M."/>
            <person name="Venter J.C."/>
        </authorList>
    </citation>
    <scope>NUCLEOTIDE SEQUENCE [LARGE SCALE GENOMIC DNA]</scope>
    <source>
        <strain evidence="2 3">DSM 12653</strain>
    </source>
</reference>
<dbReference type="GO" id="GO:0006508">
    <property type="term" value="P:proteolysis"/>
    <property type="evidence" value="ECO:0007669"/>
    <property type="project" value="UniProtKB-KW"/>
</dbReference>
<protein>
    <submittedName>
        <fullName evidence="2">Trypsin-like serine protease</fullName>
    </submittedName>
</protein>
<keyword evidence="2" id="KW-0378">Hydrolase</keyword>
<dbReference type="Pfam" id="PF17820">
    <property type="entry name" value="PDZ_6"/>
    <property type="match status" value="1"/>
</dbReference>
<dbReference type="InterPro" id="IPR041489">
    <property type="entry name" value="PDZ_6"/>
</dbReference>
<comment type="caution">
    <text evidence="2">The sequence shown here is derived from an EMBL/GenBank/DDBJ whole genome shotgun (WGS) entry which is preliminary data.</text>
</comment>
<gene>
    <name evidence="2" type="ORF">CDSM653_02426</name>
</gene>
<organism evidence="2 3">
    <name type="scientific">Caldanaerobacter subterraneus subsp. pacificus DSM 12653</name>
    <dbReference type="NCBI Taxonomy" id="391606"/>
    <lineage>
        <taxon>Bacteria</taxon>
        <taxon>Bacillati</taxon>
        <taxon>Bacillota</taxon>
        <taxon>Clostridia</taxon>
        <taxon>Thermoanaerobacterales</taxon>
        <taxon>Thermoanaerobacteraceae</taxon>
        <taxon>Caldanaerobacter</taxon>
    </lineage>
</organism>
<dbReference type="InterPro" id="IPR036034">
    <property type="entry name" value="PDZ_sf"/>
</dbReference>
<reference evidence="3" key="3">
    <citation type="submission" date="2015-02" db="EMBL/GenBank/DDBJ databases">
        <title>Genome analysis of three genomes within the thermophilic hydrogenogenic bacterial species Caldanaerobacter subterraneus.</title>
        <authorList>
            <person name="Sant'Anna F.H."/>
            <person name="Lebedinsky A."/>
            <person name="Sokolova T."/>
            <person name="Robb F.T."/>
            <person name="Gonzalez J.M."/>
        </authorList>
    </citation>
    <scope>NUCLEOTIDE SEQUENCE [LARGE SCALE GENOMIC DNA]</scope>
    <source>
        <strain evidence="3">DSM 12653</strain>
    </source>
</reference>
<keyword evidence="2" id="KW-0645">Protease</keyword>
<name>A0A0F5PIT3_9THEO</name>
<dbReference type="EMBL" id="ABXP02000123">
    <property type="protein sequence ID" value="KKC28568.1"/>
    <property type="molecule type" value="Genomic_DNA"/>
</dbReference>
<evidence type="ECO:0000259" key="1">
    <source>
        <dbReference type="Pfam" id="PF17820"/>
    </source>
</evidence>
<proteinExistence type="predicted"/>
<reference evidence="2 3" key="2">
    <citation type="journal article" date="2015" name="BMC Genomics">
        <title>Analysis of three genomes within the thermophilic bacterial species Caldanaerobacter subterraneus with a focus on carbon monoxide dehydrogenase evolution and hydrolase diversity.</title>
        <authorList>
            <person name="Sant'Anna F.H."/>
            <person name="Lebedinsky A.V."/>
            <person name="Sokolova T.G."/>
            <person name="Robb F.T."/>
            <person name="Gonzalez J.M."/>
        </authorList>
    </citation>
    <scope>NUCLEOTIDE SEQUENCE [LARGE SCALE GENOMIC DNA]</scope>
    <source>
        <strain evidence="2 3">DSM 12653</strain>
    </source>
</reference>
<dbReference type="AlphaFoldDB" id="A0A0F5PIT3"/>
<dbReference type="SUPFAM" id="SSF50156">
    <property type="entry name" value="PDZ domain-like"/>
    <property type="match status" value="1"/>
</dbReference>
<dbReference type="Proteomes" id="UP000010146">
    <property type="component" value="Unassembled WGS sequence"/>
</dbReference>
<feature type="domain" description="PDZ" evidence="1">
    <location>
        <begin position="3"/>
        <end position="52"/>
    </location>
</feature>
<sequence>MADIDPTGPAYKGGIREGYIILEVDGKPGDTMTGLKCLLYKKQPGESVKVKYKTLTGKEGYVTIVLGK</sequence>
<evidence type="ECO:0000313" key="3">
    <source>
        <dbReference type="Proteomes" id="UP000010146"/>
    </source>
</evidence>
<dbReference type="Gene3D" id="2.30.42.10">
    <property type="match status" value="1"/>
</dbReference>